<dbReference type="InterPro" id="IPR041657">
    <property type="entry name" value="HTH_17"/>
</dbReference>
<dbReference type="HOGENOM" id="CLU_2273150_0_0_9"/>
<dbReference type="PATRIC" id="fig|1286171.3.peg.1035"/>
<evidence type="ECO:0000313" key="2">
    <source>
        <dbReference type="EMBL" id="AHM56383.1"/>
    </source>
</evidence>
<feature type="domain" description="Helix-turn-helix" evidence="1">
    <location>
        <begin position="43"/>
        <end position="90"/>
    </location>
</feature>
<evidence type="ECO:0000313" key="3">
    <source>
        <dbReference type="Proteomes" id="UP000019591"/>
    </source>
</evidence>
<accession>W8TEX5</accession>
<dbReference type="KEGG" id="eac:EAL2_c10850"/>
<dbReference type="STRING" id="1286171.EAL2_c10850"/>
<dbReference type="Proteomes" id="UP000019591">
    <property type="component" value="Chromosome"/>
</dbReference>
<dbReference type="RefSeq" id="WP_025435390.1">
    <property type="nucleotide sequence ID" value="NZ_CP007452.1"/>
</dbReference>
<evidence type="ECO:0000259" key="1">
    <source>
        <dbReference type="Pfam" id="PF12728"/>
    </source>
</evidence>
<dbReference type="Pfam" id="PF12728">
    <property type="entry name" value="HTH_17"/>
    <property type="match status" value="1"/>
</dbReference>
<keyword evidence="3" id="KW-1185">Reference proteome</keyword>
<dbReference type="AlphaFoldDB" id="W8TEX5"/>
<gene>
    <name evidence="2" type="ORF">EAL2_c10850</name>
</gene>
<dbReference type="EMBL" id="CP007452">
    <property type="protein sequence ID" value="AHM56383.1"/>
    <property type="molecule type" value="Genomic_DNA"/>
</dbReference>
<reference evidence="2 3" key="1">
    <citation type="journal article" date="2014" name="Genome Announc.">
        <title>Complete Genome Sequence of Amino Acid-Utilizing Eubacterium acidaminophilum al-2 (DSM 3953).</title>
        <authorList>
            <person name="Poehlein A."/>
            <person name="Andreesen J.R."/>
            <person name="Daniel R."/>
        </authorList>
    </citation>
    <scope>NUCLEOTIDE SEQUENCE [LARGE SCALE GENOMIC DNA]</scope>
    <source>
        <strain evidence="2 3">DSM 3953</strain>
    </source>
</reference>
<proteinExistence type="predicted"/>
<dbReference type="OrthoDB" id="1684751at2"/>
<sequence length="102" mass="11807">MSEGALVLLDRLLAEVTSLRKEVQELKEIPAAAPNVEDESMDVHAVMEYLGVGKYAAYELFRRNDFPAIRIGKQLRTTRKLLDKWLEEQSKNEKTYLRVVNR</sequence>
<organism evidence="2 3">
    <name type="scientific">Peptoclostridium acidaminophilum DSM 3953</name>
    <dbReference type="NCBI Taxonomy" id="1286171"/>
    <lineage>
        <taxon>Bacteria</taxon>
        <taxon>Bacillati</taxon>
        <taxon>Bacillota</taxon>
        <taxon>Clostridia</taxon>
        <taxon>Peptostreptococcales</taxon>
        <taxon>Peptoclostridiaceae</taxon>
        <taxon>Peptoclostridium</taxon>
    </lineage>
</organism>
<protein>
    <recommendedName>
        <fullName evidence="1">Helix-turn-helix domain-containing protein</fullName>
    </recommendedName>
</protein>
<name>W8TEX5_PEPAC</name>